<evidence type="ECO:0000313" key="5">
    <source>
        <dbReference type="EMBL" id="RZU40636.1"/>
    </source>
</evidence>
<dbReference type="OrthoDB" id="9794330at2"/>
<keyword evidence="3" id="KW-0804">Transcription</keyword>
<dbReference type="InterPro" id="IPR051011">
    <property type="entry name" value="Metal_resp_trans_reg"/>
</dbReference>
<dbReference type="Gene3D" id="1.10.10.10">
    <property type="entry name" value="Winged helix-like DNA-binding domain superfamily/Winged helix DNA-binding domain"/>
    <property type="match status" value="1"/>
</dbReference>
<evidence type="ECO:0000256" key="2">
    <source>
        <dbReference type="ARBA" id="ARBA00023125"/>
    </source>
</evidence>
<dbReference type="PROSITE" id="PS50987">
    <property type="entry name" value="HTH_ARSR_2"/>
    <property type="match status" value="1"/>
</dbReference>
<feature type="domain" description="HTH arsR-type" evidence="4">
    <location>
        <begin position="33"/>
        <end position="124"/>
    </location>
</feature>
<keyword evidence="1" id="KW-0805">Transcription regulation</keyword>
<proteinExistence type="predicted"/>
<dbReference type="CDD" id="cd00090">
    <property type="entry name" value="HTH_ARSR"/>
    <property type="match status" value="1"/>
</dbReference>
<dbReference type="RefSeq" id="WP_130418677.1">
    <property type="nucleotide sequence ID" value="NZ_SHKW01000001.1"/>
</dbReference>
<dbReference type="EMBL" id="SHKW01000001">
    <property type="protein sequence ID" value="RZU40636.1"/>
    <property type="molecule type" value="Genomic_DNA"/>
</dbReference>
<dbReference type="NCBIfam" id="NF033788">
    <property type="entry name" value="HTH_metalloreg"/>
    <property type="match status" value="1"/>
</dbReference>
<keyword evidence="2 5" id="KW-0238">DNA-binding</keyword>
<gene>
    <name evidence="5" type="ORF">BDD14_2106</name>
</gene>
<dbReference type="PANTHER" id="PTHR43132">
    <property type="entry name" value="ARSENICAL RESISTANCE OPERON REPRESSOR ARSR-RELATED"/>
    <property type="match status" value="1"/>
</dbReference>
<dbReference type="SUPFAM" id="SSF46785">
    <property type="entry name" value="Winged helix' DNA-binding domain"/>
    <property type="match status" value="1"/>
</dbReference>
<dbReference type="PANTHER" id="PTHR43132:SF2">
    <property type="entry name" value="ARSENICAL RESISTANCE OPERON REPRESSOR ARSR-RELATED"/>
    <property type="match status" value="1"/>
</dbReference>
<name>A0A4V2G4E4_9BACT</name>
<dbReference type="GO" id="GO:0003677">
    <property type="term" value="F:DNA binding"/>
    <property type="evidence" value="ECO:0007669"/>
    <property type="project" value="UniProtKB-KW"/>
</dbReference>
<dbReference type="InterPro" id="IPR011991">
    <property type="entry name" value="ArsR-like_HTH"/>
</dbReference>
<keyword evidence="6" id="KW-1185">Reference proteome</keyword>
<dbReference type="Proteomes" id="UP000292958">
    <property type="component" value="Unassembled WGS sequence"/>
</dbReference>
<evidence type="ECO:0000259" key="4">
    <source>
        <dbReference type="PROSITE" id="PS50987"/>
    </source>
</evidence>
<dbReference type="InterPro" id="IPR036388">
    <property type="entry name" value="WH-like_DNA-bd_sf"/>
</dbReference>
<protein>
    <submittedName>
        <fullName evidence="5">DNA-binding transcriptional ArsR family regulator</fullName>
    </submittedName>
</protein>
<accession>A0A4V2G4E4</accession>
<evidence type="ECO:0000256" key="3">
    <source>
        <dbReference type="ARBA" id="ARBA00023163"/>
    </source>
</evidence>
<organism evidence="5 6">
    <name type="scientific">Edaphobacter modestus</name>
    <dbReference type="NCBI Taxonomy" id="388466"/>
    <lineage>
        <taxon>Bacteria</taxon>
        <taxon>Pseudomonadati</taxon>
        <taxon>Acidobacteriota</taxon>
        <taxon>Terriglobia</taxon>
        <taxon>Terriglobales</taxon>
        <taxon>Acidobacteriaceae</taxon>
        <taxon>Edaphobacter</taxon>
    </lineage>
</organism>
<evidence type="ECO:0000313" key="6">
    <source>
        <dbReference type="Proteomes" id="UP000292958"/>
    </source>
</evidence>
<dbReference type="GO" id="GO:0003700">
    <property type="term" value="F:DNA-binding transcription factor activity"/>
    <property type="evidence" value="ECO:0007669"/>
    <property type="project" value="InterPro"/>
</dbReference>
<dbReference type="PRINTS" id="PR00778">
    <property type="entry name" value="HTHARSR"/>
</dbReference>
<reference evidence="5 6" key="1">
    <citation type="submission" date="2019-02" db="EMBL/GenBank/DDBJ databases">
        <title>Genomic Encyclopedia of Archaeal and Bacterial Type Strains, Phase II (KMG-II): from individual species to whole genera.</title>
        <authorList>
            <person name="Goeker M."/>
        </authorList>
    </citation>
    <scope>NUCLEOTIDE SEQUENCE [LARGE SCALE GENOMIC DNA]</scope>
    <source>
        <strain evidence="5 6">DSM 18101</strain>
    </source>
</reference>
<dbReference type="AlphaFoldDB" id="A0A4V2G4E4"/>
<sequence length="124" mass="14021">MVRLFSFHPATRTSEDKSIHGFDTLEAVTANKSISLTNRQFTLIAKALADPRRYEILEKLGRAGRQCACSDIRECIPVTAPTLSHHMKELENAGLVDSEREGKFVNYTLRRDVLTAYLDRLAKI</sequence>
<comment type="caution">
    <text evidence="5">The sequence shown here is derived from an EMBL/GenBank/DDBJ whole genome shotgun (WGS) entry which is preliminary data.</text>
</comment>
<dbReference type="InterPro" id="IPR036390">
    <property type="entry name" value="WH_DNA-bd_sf"/>
</dbReference>
<dbReference type="InterPro" id="IPR001845">
    <property type="entry name" value="HTH_ArsR_DNA-bd_dom"/>
</dbReference>
<dbReference type="Pfam" id="PF12840">
    <property type="entry name" value="HTH_20"/>
    <property type="match status" value="1"/>
</dbReference>
<dbReference type="SMART" id="SM00418">
    <property type="entry name" value="HTH_ARSR"/>
    <property type="match status" value="1"/>
</dbReference>
<evidence type="ECO:0000256" key="1">
    <source>
        <dbReference type="ARBA" id="ARBA00023015"/>
    </source>
</evidence>